<organism evidence="1 2">
    <name type="scientific">Taibaiella chishuiensis</name>
    <dbReference type="NCBI Taxonomy" id="1434707"/>
    <lineage>
        <taxon>Bacteria</taxon>
        <taxon>Pseudomonadati</taxon>
        <taxon>Bacteroidota</taxon>
        <taxon>Chitinophagia</taxon>
        <taxon>Chitinophagales</taxon>
        <taxon>Chitinophagaceae</taxon>
        <taxon>Taibaiella</taxon>
    </lineage>
</organism>
<dbReference type="RefSeq" id="WP_106523515.1">
    <property type="nucleotide sequence ID" value="NZ_PYGD01000005.1"/>
</dbReference>
<dbReference type="AlphaFoldDB" id="A0A2P8D320"/>
<name>A0A2P8D320_9BACT</name>
<sequence length="144" mass="16034">MVPGQDNICLTIGGGDMVVVVYGNELEELKDNAVDAGGPFWYIMGTDAWFEKEERGTHPILVARNREKIFCSFPLDEALSANLVQETGILVLFPDAALDTVAMQQLEDPGELPDWLSANIGEAHYDGLIFCFYTEQDKAKYHFT</sequence>
<gene>
    <name evidence="1" type="ORF">B0I18_105206</name>
</gene>
<proteinExistence type="predicted"/>
<accession>A0A2P8D320</accession>
<protein>
    <submittedName>
        <fullName evidence="1">Uncharacterized protein</fullName>
    </submittedName>
</protein>
<reference evidence="1 2" key="1">
    <citation type="submission" date="2018-03" db="EMBL/GenBank/DDBJ databases">
        <title>Genomic Encyclopedia of Type Strains, Phase III (KMG-III): the genomes of soil and plant-associated and newly described type strains.</title>
        <authorList>
            <person name="Whitman W."/>
        </authorList>
    </citation>
    <scope>NUCLEOTIDE SEQUENCE [LARGE SCALE GENOMIC DNA]</scope>
    <source>
        <strain evidence="1 2">CGMCC 1.12700</strain>
    </source>
</reference>
<comment type="caution">
    <text evidence="1">The sequence shown here is derived from an EMBL/GenBank/DDBJ whole genome shotgun (WGS) entry which is preliminary data.</text>
</comment>
<dbReference type="EMBL" id="PYGD01000005">
    <property type="protein sequence ID" value="PSK91621.1"/>
    <property type="molecule type" value="Genomic_DNA"/>
</dbReference>
<evidence type="ECO:0000313" key="1">
    <source>
        <dbReference type="EMBL" id="PSK91621.1"/>
    </source>
</evidence>
<dbReference type="Proteomes" id="UP000240572">
    <property type="component" value="Unassembled WGS sequence"/>
</dbReference>
<evidence type="ECO:0000313" key="2">
    <source>
        <dbReference type="Proteomes" id="UP000240572"/>
    </source>
</evidence>
<keyword evidence="2" id="KW-1185">Reference proteome</keyword>
<dbReference type="OrthoDB" id="765034at2"/>